<protein>
    <submittedName>
        <fullName evidence="1">Uncharacterized protein</fullName>
    </submittedName>
</protein>
<accession>A0A316VRV5</accession>
<dbReference type="RefSeq" id="XP_025367496.1">
    <property type="nucleotide sequence ID" value="XM_025511139.1"/>
</dbReference>
<dbReference type="AlphaFoldDB" id="A0A316VRV5"/>
<name>A0A316VRV5_9BASI</name>
<dbReference type="InParanoid" id="A0A316VRV5"/>
<dbReference type="EMBL" id="KZ819421">
    <property type="protein sequence ID" value="PWN40336.1"/>
    <property type="molecule type" value="Genomic_DNA"/>
</dbReference>
<sequence length="237" mass="26994">MDLGEKLRVERETCSERRWQQGCSHHSTSARVRRSLCSSHGLVLSGRTSTYSDTSPDDAQVCLCPFAHGALAPSLCNEPRRSASHVDTQSRFLRVTASNRIIVSQMHAELSSARCGRTSRRSELHHEYLSVSEDVARFCPPLPRVAGDPYRKVMSLDSLRSSILEIYGEAAARNRRVPSKSRVLKQGVRSRCQWNLNFSLVERERERSMRRVVHWQRGCERSPDQGAMGYKLHSWVE</sequence>
<organism evidence="1 2">
    <name type="scientific">Ceraceosorus guamensis</name>
    <dbReference type="NCBI Taxonomy" id="1522189"/>
    <lineage>
        <taxon>Eukaryota</taxon>
        <taxon>Fungi</taxon>
        <taxon>Dikarya</taxon>
        <taxon>Basidiomycota</taxon>
        <taxon>Ustilaginomycotina</taxon>
        <taxon>Exobasidiomycetes</taxon>
        <taxon>Ceraceosorales</taxon>
        <taxon>Ceraceosoraceae</taxon>
        <taxon>Ceraceosorus</taxon>
    </lineage>
</organism>
<gene>
    <name evidence="1" type="ORF">IE81DRAFT_232986</name>
</gene>
<dbReference type="Proteomes" id="UP000245783">
    <property type="component" value="Unassembled WGS sequence"/>
</dbReference>
<evidence type="ECO:0000313" key="1">
    <source>
        <dbReference type="EMBL" id="PWN40336.1"/>
    </source>
</evidence>
<reference evidence="1 2" key="1">
    <citation type="journal article" date="2018" name="Mol. Biol. Evol.">
        <title>Broad Genomic Sampling Reveals a Smut Pathogenic Ancestry of the Fungal Clade Ustilaginomycotina.</title>
        <authorList>
            <person name="Kijpornyongpan T."/>
            <person name="Mondo S.J."/>
            <person name="Barry K."/>
            <person name="Sandor L."/>
            <person name="Lee J."/>
            <person name="Lipzen A."/>
            <person name="Pangilinan J."/>
            <person name="LaButti K."/>
            <person name="Hainaut M."/>
            <person name="Henrissat B."/>
            <person name="Grigoriev I.V."/>
            <person name="Spatafora J.W."/>
            <person name="Aime M.C."/>
        </authorList>
    </citation>
    <scope>NUCLEOTIDE SEQUENCE [LARGE SCALE GENOMIC DNA]</scope>
    <source>
        <strain evidence="1 2">MCA 4658</strain>
    </source>
</reference>
<dbReference type="GeneID" id="37033009"/>
<evidence type="ECO:0000313" key="2">
    <source>
        <dbReference type="Proteomes" id="UP000245783"/>
    </source>
</evidence>
<keyword evidence="2" id="KW-1185">Reference proteome</keyword>
<proteinExistence type="predicted"/>